<dbReference type="InterPro" id="IPR020845">
    <property type="entry name" value="AMP-binding_CS"/>
</dbReference>
<protein>
    <submittedName>
        <fullName evidence="5">Amino acid adenylation domain-containing protein</fullName>
    </submittedName>
</protein>
<dbReference type="RefSeq" id="WP_208815770.1">
    <property type="nucleotide sequence ID" value="NZ_WVUH01000229.1"/>
</dbReference>
<dbReference type="InterPro" id="IPR000873">
    <property type="entry name" value="AMP-dep_synth/lig_dom"/>
</dbReference>
<dbReference type="PROSITE" id="PS50075">
    <property type="entry name" value="CARRIER"/>
    <property type="match status" value="1"/>
</dbReference>
<dbReference type="CDD" id="cd19531">
    <property type="entry name" value="LCL_NRPS-like"/>
    <property type="match status" value="1"/>
</dbReference>
<dbReference type="Gene3D" id="3.30.559.10">
    <property type="entry name" value="Chloramphenicol acetyltransferase-like domain"/>
    <property type="match status" value="1"/>
</dbReference>
<gene>
    <name evidence="5" type="ORF">GSF22_22660</name>
</gene>
<dbReference type="Pfam" id="PF00501">
    <property type="entry name" value="AMP-binding"/>
    <property type="match status" value="1"/>
</dbReference>
<dbReference type="CDD" id="cd12117">
    <property type="entry name" value="A_NRPS_Srf_like"/>
    <property type="match status" value="1"/>
</dbReference>
<dbReference type="Proteomes" id="UP000823521">
    <property type="component" value="Unassembled WGS sequence"/>
</dbReference>
<dbReference type="InterPro" id="IPR010071">
    <property type="entry name" value="AA_adenyl_dom"/>
</dbReference>
<dbReference type="PROSITE" id="PS00012">
    <property type="entry name" value="PHOSPHOPANTETHEINE"/>
    <property type="match status" value="1"/>
</dbReference>
<dbReference type="SUPFAM" id="SSF56801">
    <property type="entry name" value="Acetyl-CoA synthetase-like"/>
    <property type="match status" value="1"/>
</dbReference>
<keyword evidence="2" id="KW-0596">Phosphopantetheine</keyword>
<dbReference type="PANTHER" id="PTHR45527:SF1">
    <property type="entry name" value="FATTY ACID SYNTHASE"/>
    <property type="match status" value="1"/>
</dbReference>
<dbReference type="NCBIfam" id="TIGR01733">
    <property type="entry name" value="AA-adenyl-dom"/>
    <property type="match status" value="1"/>
</dbReference>
<dbReference type="InterPro" id="IPR045851">
    <property type="entry name" value="AMP-bd_C_sf"/>
</dbReference>
<dbReference type="PROSITE" id="PS00455">
    <property type="entry name" value="AMP_BINDING"/>
    <property type="match status" value="1"/>
</dbReference>
<sequence length="1121" mass="121525">ADPDAVVPLSLPQERIWFLDQLDPGNRAYHAQATIRLRGPLDPTVLRAALDEIVRRHDIFRTGFVAGPHGPEQRIAAHRAVDLPLVDVSMLAEPERSRRAEETVTGYLREPFDLAEPPLARWALIRHADNDHTLVHVEHHLVHDGWSFAVFVDELTRLYGSYAAGREPDLPPPACRYRDFTLWQRHWMQGEALDRHLAHWTRELAGAPHELALPLDRPRPLTQSFTGAALRVELPGELCRRLRAYSRRHGVTLYATMLAGFATLLGRYARQDDMIIGSGVANRRLAETERLIGMVVNTLPLRVDLSGRPGFTELVRRVHTRAATAYEWADVPLDRLVDALEPVRDPARNPLFQTMFSFHDSPMPQLAFAGLTGSVLERHNGTAKTDLNIVVLPRAEQHAGHGHRDDAAPITLIWEYATALFDEQTMRRMTAHYTRLLAAALTDPDQPVGRLPLLGAEERARIVGTYNRTTVPFPADRTVPELFAEQVARHPHAPAVEYDGRTLSYADLDVQAEALARLLRERGVGCDTPVGVLFERGSELVTAFLAVLKAGGAYVPLDPGYPGERLRWLLADSGARLVVTRADLAGLLPADGVAVVTADDPPTGDGNGSVAVPAPAAPEPAPAARPDSAAYVLYTSGSTGRPKGVVVAHRAILRLVCGTDFVRFGPQERIAQVADASFDAITFEVWGALLHGGTVCVIPRDTVLSPGALGEQLRRSAVTSMFLTSALFNEVMAHRPDSFATMTNLLVGGDALNPVRIRQLLRGPHAPARLLNGYGPTETTTFAVVHHITDLPDGATSVPIGRPIANTTAYVLDDELHPVPEGVPGQLYLGGPGVARGYAGRPALTAQRFVPDPFAADGSRLYHTGDVVRWRSDGVLEFLGRSDDQVKISGFRIEPGEVENTLLDHPAVAGAAVVVDDAPTGRRLVGYVVPATGQPAPTGTQLRAWLTERLPPYLVPAAYVSLAALPLTEHGKLDRAALPAAEAERPDLTVAYRAPRSDTERAVAAICADLIGLDQVGLDDDFFALGGHSLLAMRLVARVNETFGAEVPLARFLRTPTVACLVTALDSGTPAGGSPGEPAASGGIAAGGWQQMEHLLQHIDQLTPEQVDQLLHDFADNEAER</sequence>
<feature type="non-terminal residue" evidence="5">
    <location>
        <position position="1"/>
    </location>
</feature>
<dbReference type="InterPro" id="IPR001242">
    <property type="entry name" value="Condensation_dom"/>
</dbReference>
<dbReference type="InterPro" id="IPR020806">
    <property type="entry name" value="PKS_PP-bd"/>
</dbReference>
<evidence type="ECO:0000256" key="3">
    <source>
        <dbReference type="ARBA" id="ARBA00022553"/>
    </source>
</evidence>
<keyword evidence="6" id="KW-1185">Reference proteome</keyword>
<feature type="domain" description="Carrier" evidence="4">
    <location>
        <begin position="994"/>
        <end position="1069"/>
    </location>
</feature>
<dbReference type="InterPro" id="IPR025110">
    <property type="entry name" value="AMP-bd_C"/>
</dbReference>
<dbReference type="Pfam" id="PF00668">
    <property type="entry name" value="Condensation"/>
    <property type="match status" value="1"/>
</dbReference>
<evidence type="ECO:0000256" key="1">
    <source>
        <dbReference type="ARBA" id="ARBA00001957"/>
    </source>
</evidence>
<accession>A0ABS3VWP4</accession>
<dbReference type="Gene3D" id="3.40.50.980">
    <property type="match status" value="2"/>
</dbReference>
<evidence type="ECO:0000313" key="5">
    <source>
        <dbReference type="EMBL" id="MBO4208789.1"/>
    </source>
</evidence>
<dbReference type="SUPFAM" id="SSF52777">
    <property type="entry name" value="CoA-dependent acyltransferases"/>
    <property type="match status" value="2"/>
</dbReference>
<dbReference type="SMART" id="SM00823">
    <property type="entry name" value="PKS_PP"/>
    <property type="match status" value="1"/>
</dbReference>
<proteinExistence type="predicted"/>
<organism evidence="5 6">
    <name type="scientific">Micromonospora echinofusca</name>
    <dbReference type="NCBI Taxonomy" id="47858"/>
    <lineage>
        <taxon>Bacteria</taxon>
        <taxon>Bacillati</taxon>
        <taxon>Actinomycetota</taxon>
        <taxon>Actinomycetes</taxon>
        <taxon>Micromonosporales</taxon>
        <taxon>Micromonosporaceae</taxon>
        <taxon>Micromonospora</taxon>
    </lineage>
</organism>
<name>A0ABS3VWP4_MICEH</name>
<dbReference type="SUPFAM" id="SSF47336">
    <property type="entry name" value="ACP-like"/>
    <property type="match status" value="1"/>
</dbReference>
<comment type="cofactor">
    <cofactor evidence="1">
        <name>pantetheine 4'-phosphate</name>
        <dbReference type="ChEBI" id="CHEBI:47942"/>
    </cofactor>
</comment>
<dbReference type="Gene3D" id="3.30.300.30">
    <property type="match status" value="1"/>
</dbReference>
<reference evidence="5 6" key="1">
    <citation type="submission" date="2019-12" db="EMBL/GenBank/DDBJ databases">
        <title>Whole genome sequencing of endophytic Actinobacterium Micromonospora sp. MPMI6T.</title>
        <authorList>
            <person name="Evv R."/>
            <person name="Podile A.R."/>
        </authorList>
    </citation>
    <scope>NUCLEOTIDE SEQUENCE [LARGE SCALE GENOMIC DNA]</scope>
    <source>
        <strain evidence="5 6">MPMI6</strain>
    </source>
</reference>
<dbReference type="PANTHER" id="PTHR45527">
    <property type="entry name" value="NONRIBOSOMAL PEPTIDE SYNTHETASE"/>
    <property type="match status" value="1"/>
</dbReference>
<dbReference type="EMBL" id="WVUH01000229">
    <property type="protein sequence ID" value="MBO4208789.1"/>
    <property type="molecule type" value="Genomic_DNA"/>
</dbReference>
<evidence type="ECO:0000259" key="4">
    <source>
        <dbReference type="PROSITE" id="PS50075"/>
    </source>
</evidence>
<dbReference type="Gene3D" id="3.40.50.1820">
    <property type="entry name" value="alpha/beta hydrolase"/>
    <property type="match status" value="1"/>
</dbReference>
<dbReference type="Gene3D" id="3.30.559.30">
    <property type="entry name" value="Nonribosomal peptide synthetase, condensation domain"/>
    <property type="match status" value="1"/>
</dbReference>
<dbReference type="InterPro" id="IPR023213">
    <property type="entry name" value="CAT-like_dom_sf"/>
</dbReference>
<dbReference type="InterPro" id="IPR036736">
    <property type="entry name" value="ACP-like_sf"/>
</dbReference>
<dbReference type="InterPro" id="IPR009081">
    <property type="entry name" value="PP-bd_ACP"/>
</dbReference>
<dbReference type="Gene3D" id="2.30.38.10">
    <property type="entry name" value="Luciferase, Domain 3"/>
    <property type="match status" value="1"/>
</dbReference>
<evidence type="ECO:0000256" key="2">
    <source>
        <dbReference type="ARBA" id="ARBA00022450"/>
    </source>
</evidence>
<dbReference type="InterPro" id="IPR029058">
    <property type="entry name" value="AB_hydrolase_fold"/>
</dbReference>
<dbReference type="Pfam" id="PF00550">
    <property type="entry name" value="PP-binding"/>
    <property type="match status" value="1"/>
</dbReference>
<dbReference type="Pfam" id="PF13193">
    <property type="entry name" value="AMP-binding_C"/>
    <property type="match status" value="1"/>
</dbReference>
<dbReference type="InterPro" id="IPR006162">
    <property type="entry name" value="Ppantetheine_attach_site"/>
</dbReference>
<keyword evidence="3" id="KW-0597">Phosphoprotein</keyword>
<comment type="caution">
    <text evidence="5">The sequence shown here is derived from an EMBL/GenBank/DDBJ whole genome shotgun (WGS) entry which is preliminary data.</text>
</comment>
<evidence type="ECO:0000313" key="6">
    <source>
        <dbReference type="Proteomes" id="UP000823521"/>
    </source>
</evidence>